<dbReference type="AlphaFoldDB" id="A0A438NIQ7"/>
<keyword evidence="8" id="KW-1133">Transmembrane helix</keyword>
<reference evidence="9 10" key="1">
    <citation type="submission" date="2017-03" db="EMBL/GenBank/DDBJ databases">
        <title>Genomes of endolithic fungi from Antarctica.</title>
        <authorList>
            <person name="Coleine C."/>
            <person name="Masonjones S."/>
            <person name="Stajich J.E."/>
        </authorList>
    </citation>
    <scope>NUCLEOTIDE SEQUENCE [LARGE SCALE GENOMIC DNA]</scope>
    <source>
        <strain evidence="9 10">CCFEE 6314</strain>
    </source>
</reference>
<keyword evidence="8" id="KW-0472">Membrane</keyword>
<evidence type="ECO:0000256" key="4">
    <source>
        <dbReference type="ARBA" id="ARBA00023002"/>
    </source>
</evidence>
<dbReference type="EMBL" id="NAJM01000002">
    <property type="protein sequence ID" value="RVX75617.1"/>
    <property type="molecule type" value="Genomic_DNA"/>
</dbReference>
<evidence type="ECO:0000256" key="6">
    <source>
        <dbReference type="PIRSR" id="PIRSR602401-1"/>
    </source>
</evidence>
<evidence type="ECO:0000256" key="5">
    <source>
        <dbReference type="ARBA" id="ARBA00023004"/>
    </source>
</evidence>
<dbReference type="GO" id="GO:0005506">
    <property type="term" value="F:iron ion binding"/>
    <property type="evidence" value="ECO:0007669"/>
    <property type="project" value="InterPro"/>
</dbReference>
<dbReference type="OrthoDB" id="3934656at2759"/>
<keyword evidence="3 6" id="KW-0479">Metal-binding</keyword>
<dbReference type="CDD" id="cd11060">
    <property type="entry name" value="CYP57A1-like"/>
    <property type="match status" value="1"/>
</dbReference>
<dbReference type="SUPFAM" id="SSF48264">
    <property type="entry name" value="Cytochrome P450"/>
    <property type="match status" value="1"/>
</dbReference>
<dbReference type="PROSITE" id="PS00086">
    <property type="entry name" value="CYTOCHROME_P450"/>
    <property type="match status" value="1"/>
</dbReference>
<dbReference type="InterPro" id="IPR001128">
    <property type="entry name" value="Cyt_P450"/>
</dbReference>
<keyword evidence="8" id="KW-0812">Transmembrane</keyword>
<dbReference type="PANTHER" id="PTHR24305">
    <property type="entry name" value="CYTOCHROME P450"/>
    <property type="match status" value="1"/>
</dbReference>
<dbReference type="InterPro" id="IPR017972">
    <property type="entry name" value="Cyt_P450_CS"/>
</dbReference>
<dbReference type="InterPro" id="IPR002401">
    <property type="entry name" value="Cyt_P450_E_grp-I"/>
</dbReference>
<proteinExistence type="inferred from homology"/>
<dbReference type="VEuPathDB" id="FungiDB:PV10_07686"/>
<name>A0A438NIQ7_EXOME</name>
<keyword evidence="6 7" id="KW-0349">Heme</keyword>
<dbReference type="Gene3D" id="1.10.630.10">
    <property type="entry name" value="Cytochrome P450"/>
    <property type="match status" value="1"/>
</dbReference>
<keyword evidence="4 7" id="KW-0560">Oxidoreductase</keyword>
<comment type="cofactor">
    <cofactor evidence="1 6">
        <name>heme</name>
        <dbReference type="ChEBI" id="CHEBI:30413"/>
    </cofactor>
</comment>
<protein>
    <recommendedName>
        <fullName evidence="11">Pisatin demethylase</fullName>
    </recommendedName>
</protein>
<evidence type="ECO:0000256" key="3">
    <source>
        <dbReference type="ARBA" id="ARBA00022723"/>
    </source>
</evidence>
<dbReference type="PANTHER" id="PTHR24305:SF166">
    <property type="entry name" value="CYTOCHROME P450 12A4, MITOCHONDRIAL-RELATED"/>
    <property type="match status" value="1"/>
</dbReference>
<organism evidence="9 10">
    <name type="scientific">Exophiala mesophila</name>
    <name type="common">Black yeast-like fungus</name>
    <dbReference type="NCBI Taxonomy" id="212818"/>
    <lineage>
        <taxon>Eukaryota</taxon>
        <taxon>Fungi</taxon>
        <taxon>Dikarya</taxon>
        <taxon>Ascomycota</taxon>
        <taxon>Pezizomycotina</taxon>
        <taxon>Eurotiomycetes</taxon>
        <taxon>Chaetothyriomycetidae</taxon>
        <taxon>Chaetothyriales</taxon>
        <taxon>Herpotrichiellaceae</taxon>
        <taxon>Exophiala</taxon>
    </lineage>
</organism>
<dbReference type="PRINTS" id="PR00385">
    <property type="entry name" value="P450"/>
</dbReference>
<comment type="similarity">
    <text evidence="2 7">Belongs to the cytochrome P450 family.</text>
</comment>
<keyword evidence="7" id="KW-0503">Monooxygenase</keyword>
<gene>
    <name evidence="9" type="ORF">B0A52_00970</name>
</gene>
<dbReference type="GO" id="GO:0004497">
    <property type="term" value="F:monooxygenase activity"/>
    <property type="evidence" value="ECO:0007669"/>
    <property type="project" value="UniProtKB-KW"/>
</dbReference>
<dbReference type="InterPro" id="IPR036396">
    <property type="entry name" value="Cyt_P450_sf"/>
</dbReference>
<comment type="caution">
    <text evidence="9">The sequence shown here is derived from an EMBL/GenBank/DDBJ whole genome shotgun (WGS) entry which is preliminary data.</text>
</comment>
<accession>A0A438NIQ7</accession>
<dbReference type="GO" id="GO:0016705">
    <property type="term" value="F:oxidoreductase activity, acting on paired donors, with incorporation or reduction of molecular oxygen"/>
    <property type="evidence" value="ECO:0007669"/>
    <property type="project" value="InterPro"/>
</dbReference>
<evidence type="ECO:0000256" key="8">
    <source>
        <dbReference type="SAM" id="Phobius"/>
    </source>
</evidence>
<keyword evidence="5 6" id="KW-0408">Iron</keyword>
<evidence type="ECO:0008006" key="11">
    <source>
        <dbReference type="Google" id="ProtNLM"/>
    </source>
</evidence>
<evidence type="ECO:0000256" key="2">
    <source>
        <dbReference type="ARBA" id="ARBA00010617"/>
    </source>
</evidence>
<evidence type="ECO:0000256" key="1">
    <source>
        <dbReference type="ARBA" id="ARBA00001971"/>
    </source>
</evidence>
<dbReference type="PRINTS" id="PR00463">
    <property type="entry name" value="EP450I"/>
</dbReference>
<dbReference type="InterPro" id="IPR050121">
    <property type="entry name" value="Cytochrome_P450_monoxygenase"/>
</dbReference>
<feature type="transmembrane region" description="Helical" evidence="8">
    <location>
        <begin position="12"/>
        <end position="33"/>
    </location>
</feature>
<dbReference type="Proteomes" id="UP000288859">
    <property type="component" value="Unassembled WGS sequence"/>
</dbReference>
<sequence>MLFILAENEYTLAPVLLLFLCLSVLFICVQLHLRYRGLRHIPGPFVARFTDLYLAFKTWTNHSPIDLHLELHDKYGRVVLYGPRRVLFSDPSAIPIIFNTKNPLRKGESYETTSQAVKGKVIHTIVAIRDEARVTAMKKHIISAFTTTAILDYEHHIDINIRRLMKHLSSAGDEVDISEWNSAYSYDTICRVAFSEDQGVLDAHKEASLLFKAGRDRFEHWYTWLSLPGLERLIFKNKMVTWKTGTSPLGQMATARLMKRTEDGGLGSHHDLLDRYLQAGTKNPQLFTPPTIIGLALSTIHAGAETTAHSLTVTLFHLIRHPRVMASLRAELDGTKLSSPPLWTEVKNLPYLEAVIKESGRISPLLIGPVEREVPAGGMEIAGTYVPGGTIVAMNVHALNRDPNIWGADVDVFRPERWLEAEPAQLALMERSNLYFSAGRRLCIGQHIAWIEMKKYLPEFLGRFDIELKHPEKPLKVNRVTMVYTVEEMLIKLTPRTAWPRVE</sequence>
<dbReference type="Pfam" id="PF00067">
    <property type="entry name" value="p450"/>
    <property type="match status" value="1"/>
</dbReference>
<dbReference type="GO" id="GO:0020037">
    <property type="term" value="F:heme binding"/>
    <property type="evidence" value="ECO:0007669"/>
    <property type="project" value="InterPro"/>
</dbReference>
<evidence type="ECO:0000256" key="7">
    <source>
        <dbReference type="RuleBase" id="RU000461"/>
    </source>
</evidence>
<evidence type="ECO:0000313" key="10">
    <source>
        <dbReference type="Proteomes" id="UP000288859"/>
    </source>
</evidence>
<feature type="binding site" description="axial binding residue" evidence="6">
    <location>
        <position position="443"/>
    </location>
    <ligand>
        <name>heme</name>
        <dbReference type="ChEBI" id="CHEBI:30413"/>
    </ligand>
    <ligandPart>
        <name>Fe</name>
        <dbReference type="ChEBI" id="CHEBI:18248"/>
    </ligandPart>
</feature>
<evidence type="ECO:0000313" key="9">
    <source>
        <dbReference type="EMBL" id="RVX75617.1"/>
    </source>
</evidence>